<evidence type="ECO:0000313" key="3">
    <source>
        <dbReference type="Proteomes" id="UP000325155"/>
    </source>
</evidence>
<dbReference type="PANTHER" id="PTHR30188">
    <property type="entry name" value="ABC TRANSPORTER PERMEASE PROTEIN-RELATED"/>
    <property type="match status" value="1"/>
</dbReference>
<dbReference type="Proteomes" id="UP000325155">
    <property type="component" value="Chromosome"/>
</dbReference>
<name>A0A5C0UE98_9PROT</name>
<dbReference type="KEGG" id="cip:FZC35_01405"/>
<dbReference type="RefSeq" id="WP_148980877.1">
    <property type="nucleotide sequence ID" value="NZ_CP043315.1"/>
</dbReference>
<evidence type="ECO:0000313" key="2">
    <source>
        <dbReference type="EMBL" id="QEK38030.1"/>
    </source>
</evidence>
<gene>
    <name evidence="2" type="ORF">FZC35_01405</name>
</gene>
<accession>A0A5C0UE98</accession>
<dbReference type="Pfam" id="PF02405">
    <property type="entry name" value="MlaE"/>
    <property type="match status" value="1"/>
</dbReference>
<organism evidence="2 3">
    <name type="scientific">Candidatus Cytomitobacter indipagum</name>
    <dbReference type="NCBI Taxonomy" id="2601575"/>
    <lineage>
        <taxon>Bacteria</taxon>
        <taxon>Pseudomonadati</taxon>
        <taxon>Pseudomonadota</taxon>
        <taxon>Alphaproteobacteria</taxon>
        <taxon>Holosporales</taxon>
        <taxon>Holosporaceae</taxon>
        <taxon>Candidatus Cytomitobacter</taxon>
    </lineage>
</organism>
<reference evidence="2 3" key="1">
    <citation type="submission" date="2019-08" db="EMBL/GenBank/DDBJ databases">
        <title>Highly reduced genomes of protist endosymbionts show evolutionary convergence.</title>
        <authorList>
            <person name="George E."/>
            <person name="Husnik F."/>
            <person name="Tashyreva D."/>
            <person name="Prokopchuk G."/>
            <person name="Horak A."/>
            <person name="Kwong W.K."/>
            <person name="Lukes J."/>
            <person name="Keeling P.J."/>
        </authorList>
    </citation>
    <scope>NUCLEOTIDE SEQUENCE [LARGE SCALE GENOMIC DNA]</scope>
    <source>
        <strain evidence="2">1605</strain>
    </source>
</reference>
<dbReference type="InterPro" id="IPR030802">
    <property type="entry name" value="Permease_MalE"/>
</dbReference>
<dbReference type="GO" id="GO:0005548">
    <property type="term" value="F:phospholipid transporter activity"/>
    <property type="evidence" value="ECO:0007669"/>
    <property type="project" value="TreeGrafter"/>
</dbReference>
<keyword evidence="1" id="KW-1133">Transmembrane helix</keyword>
<feature type="transmembrane region" description="Helical" evidence="1">
    <location>
        <begin position="250"/>
        <end position="268"/>
    </location>
</feature>
<dbReference type="OrthoDB" id="8478246at2"/>
<keyword evidence="3" id="KW-1185">Reference proteome</keyword>
<dbReference type="EMBL" id="CP043315">
    <property type="protein sequence ID" value="QEK38030.1"/>
    <property type="molecule type" value="Genomic_DNA"/>
</dbReference>
<protein>
    <submittedName>
        <fullName evidence="2">ABC transporter permease</fullName>
    </submittedName>
</protein>
<keyword evidence="1" id="KW-0472">Membrane</keyword>
<feature type="transmembrane region" description="Helical" evidence="1">
    <location>
        <begin position="275"/>
        <end position="294"/>
    </location>
</feature>
<keyword evidence="1" id="KW-0812">Transmembrane</keyword>
<feature type="transmembrane region" description="Helical" evidence="1">
    <location>
        <begin position="120"/>
        <end position="141"/>
    </location>
</feature>
<dbReference type="GO" id="GO:0043190">
    <property type="term" value="C:ATP-binding cassette (ABC) transporter complex"/>
    <property type="evidence" value="ECO:0007669"/>
    <property type="project" value="InterPro"/>
</dbReference>
<dbReference type="AlphaFoldDB" id="A0A5C0UE98"/>
<proteinExistence type="predicted"/>
<sequence>MVQYKFINNSLILMGKWNNDNLINLIDIINHADEKISEVQIDGEVSLNVEYIVDKYNNNKSDRKKRISLKYADINADDKKEDLFITKIIRMQIQFLKRMKLNSAQKEAFRDYIVYDFAELGMNSLLLVAAMCSVLGMAIVLEGYAQLYYLGVESFTMHFFVSFIFREMIPIMSSILIASKCVTSITSKLSAQKINSELKMLSFMNINENIVLKPKWIACMIIMPLMNVYGLIFSLASGSIAYSFLSNSNIIFALNHMISSFNMTNFLISQTKSLVFGWWIGLVMCSAGILYDYGIKNLGKAVVKSVVYSISGIIVFDMIVMFLCTKMGI</sequence>
<evidence type="ECO:0000256" key="1">
    <source>
        <dbReference type="SAM" id="Phobius"/>
    </source>
</evidence>
<feature type="transmembrane region" description="Helical" evidence="1">
    <location>
        <begin position="216"/>
        <end position="244"/>
    </location>
</feature>
<feature type="transmembrane region" description="Helical" evidence="1">
    <location>
        <begin position="306"/>
        <end position="324"/>
    </location>
</feature>